<dbReference type="SUPFAM" id="SSF50978">
    <property type="entry name" value="WD40 repeat-like"/>
    <property type="match status" value="1"/>
</dbReference>
<sequence length="244" mass="23898">MAAGGGCGRSVAEAAGAEAAAGGAAAVEGSKKKRKTGAAAAAAAANGSGAGSGGALTVTEASVELRGHLHCVSGCSWAAEESLFSAGWDHSVRRWDVETGAAADVYNGSKAVLCLATHGSAPHLVAFGCADRALRLWDSRGPAPGADALAVTTHGSHAGWVAAVAWRPDSAHHLATAGHDGAVKLWDLRTRVPLGSLSDGGDKLLAVGWLGGSGGAFGTRGLVAGGADCRLRLYEGDGGAAAAV</sequence>
<dbReference type="Gene3D" id="2.130.10.10">
    <property type="entry name" value="YVTN repeat-like/Quinoprotein amine dehydrogenase"/>
    <property type="match status" value="1"/>
</dbReference>
<dbReference type="PROSITE" id="PS50294">
    <property type="entry name" value="WD_REPEATS_REGION"/>
    <property type="match status" value="1"/>
</dbReference>
<dbReference type="InterPro" id="IPR001680">
    <property type="entry name" value="WD40_rpt"/>
</dbReference>
<dbReference type="PROSITE" id="PS00678">
    <property type="entry name" value="WD_REPEATS_1"/>
    <property type="match status" value="1"/>
</dbReference>
<reference evidence="5" key="1">
    <citation type="journal article" date="2016" name="Nat. Commun.">
        <title>The Gonium pectorale genome demonstrates co-option of cell cycle regulation during the evolution of multicellularity.</title>
        <authorList>
            <person name="Hanschen E.R."/>
            <person name="Marriage T.N."/>
            <person name="Ferris P.J."/>
            <person name="Hamaji T."/>
            <person name="Toyoda A."/>
            <person name="Fujiyama A."/>
            <person name="Neme R."/>
            <person name="Noguchi H."/>
            <person name="Minakuchi Y."/>
            <person name="Suzuki M."/>
            <person name="Kawai-Toyooka H."/>
            <person name="Smith D.R."/>
            <person name="Sparks H."/>
            <person name="Anderson J."/>
            <person name="Bakaric R."/>
            <person name="Luria V."/>
            <person name="Karger A."/>
            <person name="Kirschner M.W."/>
            <person name="Durand P.M."/>
            <person name="Michod R.E."/>
            <person name="Nozaki H."/>
            <person name="Olson B.J."/>
        </authorList>
    </citation>
    <scope>NUCLEOTIDE SEQUENCE [LARGE SCALE GENOMIC DNA]</scope>
    <source>
        <strain evidence="5">NIES-2863</strain>
    </source>
</reference>
<evidence type="ECO:0000256" key="1">
    <source>
        <dbReference type="ARBA" id="ARBA00022574"/>
    </source>
</evidence>
<evidence type="ECO:0000256" key="3">
    <source>
        <dbReference type="PROSITE-ProRule" id="PRU00221"/>
    </source>
</evidence>
<evidence type="ECO:0000313" key="4">
    <source>
        <dbReference type="EMBL" id="KXZ50992.1"/>
    </source>
</evidence>
<dbReference type="OrthoDB" id="10251381at2759"/>
<evidence type="ECO:0000313" key="5">
    <source>
        <dbReference type="Proteomes" id="UP000075714"/>
    </source>
</evidence>
<dbReference type="EMBL" id="LSYV01000015">
    <property type="protein sequence ID" value="KXZ50992.1"/>
    <property type="molecule type" value="Genomic_DNA"/>
</dbReference>
<dbReference type="Proteomes" id="UP000075714">
    <property type="component" value="Unassembled WGS sequence"/>
</dbReference>
<proteinExistence type="predicted"/>
<keyword evidence="5" id="KW-1185">Reference proteome</keyword>
<dbReference type="PROSITE" id="PS50082">
    <property type="entry name" value="WD_REPEATS_2"/>
    <property type="match status" value="2"/>
</dbReference>
<dbReference type="SMART" id="SM00320">
    <property type="entry name" value="WD40"/>
    <property type="match status" value="4"/>
</dbReference>
<dbReference type="STRING" id="33097.A0A150GMN5"/>
<keyword evidence="1 3" id="KW-0853">WD repeat</keyword>
<gene>
    <name evidence="4" type="ORF">GPECTOR_14g233</name>
</gene>
<keyword evidence="2" id="KW-0677">Repeat</keyword>
<dbReference type="InterPro" id="IPR015943">
    <property type="entry name" value="WD40/YVTN_repeat-like_dom_sf"/>
</dbReference>
<feature type="repeat" description="WD" evidence="3">
    <location>
        <begin position="65"/>
        <end position="105"/>
    </location>
</feature>
<evidence type="ECO:0000256" key="2">
    <source>
        <dbReference type="ARBA" id="ARBA00022737"/>
    </source>
</evidence>
<accession>A0A150GMN5</accession>
<comment type="caution">
    <text evidence="4">The sequence shown here is derived from an EMBL/GenBank/DDBJ whole genome shotgun (WGS) entry which is preliminary data.</text>
</comment>
<dbReference type="InterPro" id="IPR020472">
    <property type="entry name" value="WD40_PAC1"/>
</dbReference>
<dbReference type="InterPro" id="IPR019775">
    <property type="entry name" value="WD40_repeat_CS"/>
</dbReference>
<protein>
    <submittedName>
        <fullName evidence="4">Uncharacterized protein</fullName>
    </submittedName>
</protein>
<dbReference type="PANTHER" id="PTHR19855:SF11">
    <property type="entry name" value="RIBOSOME BIOGENESIS PROTEIN WDR12"/>
    <property type="match status" value="1"/>
</dbReference>
<dbReference type="PRINTS" id="PR00320">
    <property type="entry name" value="GPROTEINBRPT"/>
</dbReference>
<dbReference type="PANTHER" id="PTHR19855">
    <property type="entry name" value="WD40 REPEAT PROTEIN 12, 37"/>
    <property type="match status" value="1"/>
</dbReference>
<dbReference type="AlphaFoldDB" id="A0A150GMN5"/>
<organism evidence="4 5">
    <name type="scientific">Gonium pectorale</name>
    <name type="common">Green alga</name>
    <dbReference type="NCBI Taxonomy" id="33097"/>
    <lineage>
        <taxon>Eukaryota</taxon>
        <taxon>Viridiplantae</taxon>
        <taxon>Chlorophyta</taxon>
        <taxon>core chlorophytes</taxon>
        <taxon>Chlorophyceae</taxon>
        <taxon>CS clade</taxon>
        <taxon>Chlamydomonadales</taxon>
        <taxon>Volvocaceae</taxon>
        <taxon>Gonium</taxon>
    </lineage>
</organism>
<dbReference type="InterPro" id="IPR036322">
    <property type="entry name" value="WD40_repeat_dom_sf"/>
</dbReference>
<name>A0A150GMN5_GONPE</name>
<dbReference type="Pfam" id="PF00400">
    <property type="entry name" value="WD40"/>
    <property type="match status" value="3"/>
</dbReference>
<feature type="repeat" description="WD" evidence="3">
    <location>
        <begin position="154"/>
        <end position="196"/>
    </location>
</feature>